<keyword evidence="4 7" id="KW-1133">Transmembrane helix</keyword>
<evidence type="ECO:0000256" key="3">
    <source>
        <dbReference type="ARBA" id="ARBA00022692"/>
    </source>
</evidence>
<evidence type="ECO:0000313" key="8">
    <source>
        <dbReference type="EMBL" id="UNI21069.1"/>
    </source>
</evidence>
<keyword evidence="5 7" id="KW-0472">Membrane</keyword>
<name>A0A9Q8QHL1_9HYPO</name>
<evidence type="ECO:0000256" key="5">
    <source>
        <dbReference type="ARBA" id="ARBA00023136"/>
    </source>
</evidence>
<dbReference type="Proteomes" id="UP000829364">
    <property type="component" value="Chromosome 6"/>
</dbReference>
<dbReference type="GeneID" id="72069040"/>
<dbReference type="InterPro" id="IPR038330">
    <property type="entry name" value="TspO/MBR-related_sf"/>
</dbReference>
<feature type="region of interest" description="Disordered" evidence="6">
    <location>
        <begin position="12"/>
        <end position="37"/>
    </location>
</feature>
<comment type="subcellular location">
    <subcellularLocation>
        <location evidence="1">Membrane</location>
        <topology evidence="1">Multi-pass membrane protein</topology>
    </subcellularLocation>
</comment>
<dbReference type="CDD" id="cd15904">
    <property type="entry name" value="TSPO_MBR"/>
    <property type="match status" value="1"/>
</dbReference>
<dbReference type="OrthoDB" id="8841220at2759"/>
<evidence type="ECO:0000256" key="1">
    <source>
        <dbReference type="ARBA" id="ARBA00004141"/>
    </source>
</evidence>
<evidence type="ECO:0000313" key="9">
    <source>
        <dbReference type="Proteomes" id="UP000829364"/>
    </source>
</evidence>
<evidence type="ECO:0008006" key="10">
    <source>
        <dbReference type="Google" id="ProtNLM"/>
    </source>
</evidence>
<dbReference type="AlphaFoldDB" id="A0A9Q8QHL1"/>
<evidence type="ECO:0000256" key="2">
    <source>
        <dbReference type="ARBA" id="ARBA00007524"/>
    </source>
</evidence>
<organism evidence="8 9">
    <name type="scientific">Purpureocillium takamizusanense</name>
    <dbReference type="NCBI Taxonomy" id="2060973"/>
    <lineage>
        <taxon>Eukaryota</taxon>
        <taxon>Fungi</taxon>
        <taxon>Dikarya</taxon>
        <taxon>Ascomycota</taxon>
        <taxon>Pezizomycotina</taxon>
        <taxon>Sordariomycetes</taxon>
        <taxon>Hypocreomycetidae</taxon>
        <taxon>Hypocreales</taxon>
        <taxon>Ophiocordycipitaceae</taxon>
        <taxon>Purpureocillium</taxon>
    </lineage>
</organism>
<reference evidence="8" key="1">
    <citation type="submission" date="2021-11" db="EMBL/GenBank/DDBJ databases">
        <title>Purpureocillium_takamizusanense_genome.</title>
        <authorList>
            <person name="Nguyen N.-H."/>
        </authorList>
    </citation>
    <scope>NUCLEOTIDE SEQUENCE</scope>
    <source>
        <strain evidence="8">PT3</strain>
    </source>
</reference>
<dbReference type="PANTHER" id="PTHR10057">
    <property type="entry name" value="PERIPHERAL-TYPE BENZODIAZEPINE RECEPTOR"/>
    <property type="match status" value="1"/>
</dbReference>
<gene>
    <name evidence="8" type="ORF">JDV02_007091</name>
</gene>
<feature type="transmembrane region" description="Helical" evidence="7">
    <location>
        <begin position="249"/>
        <end position="268"/>
    </location>
</feature>
<dbReference type="KEGG" id="ptkz:JDV02_007091"/>
<dbReference type="EMBL" id="CP086359">
    <property type="protein sequence ID" value="UNI21069.1"/>
    <property type="molecule type" value="Genomic_DNA"/>
</dbReference>
<dbReference type="PANTHER" id="PTHR10057:SF0">
    <property type="entry name" value="TRANSLOCATOR PROTEIN"/>
    <property type="match status" value="1"/>
</dbReference>
<dbReference type="Gene3D" id="1.20.1260.100">
    <property type="entry name" value="TspO/MBR protein"/>
    <property type="match status" value="1"/>
</dbReference>
<dbReference type="FunFam" id="1.20.1260.100:FF:000001">
    <property type="entry name" value="translocator protein 2"/>
    <property type="match status" value="1"/>
</dbReference>
<feature type="transmembrane region" description="Helical" evidence="7">
    <location>
        <begin position="139"/>
        <end position="160"/>
    </location>
</feature>
<evidence type="ECO:0000256" key="6">
    <source>
        <dbReference type="SAM" id="MobiDB-lite"/>
    </source>
</evidence>
<dbReference type="GO" id="GO:0033013">
    <property type="term" value="P:tetrapyrrole metabolic process"/>
    <property type="evidence" value="ECO:0007669"/>
    <property type="project" value="UniProtKB-ARBA"/>
</dbReference>
<comment type="similarity">
    <text evidence="2">Belongs to the TspO/BZRP family.</text>
</comment>
<dbReference type="RefSeq" id="XP_047844550.1">
    <property type="nucleotide sequence ID" value="XM_047988552.1"/>
</dbReference>
<protein>
    <recommendedName>
        <fullName evidence="10">Translocator protein</fullName>
    </recommendedName>
</protein>
<keyword evidence="3 7" id="KW-0812">Transmembrane</keyword>
<sequence length="316" mass="34992">MFKVRTCAARPLRGGARPAPSLSRPPVTDPAHDDIPASRQTRPLLSWSCTTYLLPQIPSPAGNHQPQPALARHNLSSSPPCHYLISYWVKSKTQKLKRCNYLRRRTVTAIPPSRPRPRSRAAGTMTTFIPSITIPEAVFLNPAASVLLPVALGTAVGFGTRPSETQKKYMELRQPALRPPPWVFGPVWTVLYGLMGYAAYRATHAGLSPFNAPDVIRTTRSSMTLYTVQLGLNLAWMPLFFVAKRPVEATADILALVGLNSYITYLWWPVDRVASLCQVPYLGWLGFATYLCAGAGYLNNWDLSDKEEADKQGKTE</sequence>
<feature type="transmembrane region" description="Helical" evidence="7">
    <location>
        <begin position="181"/>
        <end position="203"/>
    </location>
</feature>
<feature type="transmembrane region" description="Helical" evidence="7">
    <location>
        <begin position="223"/>
        <end position="242"/>
    </location>
</feature>
<dbReference type="Pfam" id="PF03073">
    <property type="entry name" value="TspO_MBR"/>
    <property type="match status" value="1"/>
</dbReference>
<accession>A0A9Q8QHL1</accession>
<keyword evidence="9" id="KW-1185">Reference proteome</keyword>
<evidence type="ECO:0000256" key="4">
    <source>
        <dbReference type="ARBA" id="ARBA00022989"/>
    </source>
</evidence>
<feature type="transmembrane region" description="Helical" evidence="7">
    <location>
        <begin position="280"/>
        <end position="298"/>
    </location>
</feature>
<dbReference type="InterPro" id="IPR004307">
    <property type="entry name" value="TspO_MBR"/>
</dbReference>
<dbReference type="GO" id="GO:0005741">
    <property type="term" value="C:mitochondrial outer membrane"/>
    <property type="evidence" value="ECO:0007669"/>
    <property type="project" value="TreeGrafter"/>
</dbReference>
<proteinExistence type="inferred from homology"/>
<evidence type="ECO:0000256" key="7">
    <source>
        <dbReference type="SAM" id="Phobius"/>
    </source>
</evidence>